<dbReference type="Proteomes" id="UP001459277">
    <property type="component" value="Unassembled WGS sequence"/>
</dbReference>
<sequence length="145" mass="16768">MDEIFKRMKQVSESGDIDAFYILIREDVNLLDHIDKIPFVDTPLHIAASAGHIQFSLEMMELKPSFAWKRNLDGFSPIHLALQNEHIELVRRLIQANWNLVRVRGRERLTPLHYVVAKGDHLDLLDEFLLICPNSLIDSNLELEG</sequence>
<keyword evidence="1" id="KW-0040">ANK repeat</keyword>
<dbReference type="InterPro" id="IPR036770">
    <property type="entry name" value="Ankyrin_rpt-contain_sf"/>
</dbReference>
<feature type="repeat" description="ANK" evidence="1">
    <location>
        <begin position="73"/>
        <end position="100"/>
    </location>
</feature>
<evidence type="ECO:0000313" key="3">
    <source>
        <dbReference type="Proteomes" id="UP001459277"/>
    </source>
</evidence>
<dbReference type="SMART" id="SM00248">
    <property type="entry name" value="ANK"/>
    <property type="match status" value="3"/>
</dbReference>
<comment type="caution">
    <text evidence="2">The sequence shown here is derived from an EMBL/GenBank/DDBJ whole genome shotgun (WGS) entry which is preliminary data.</text>
</comment>
<evidence type="ECO:0000256" key="1">
    <source>
        <dbReference type="PROSITE-ProRule" id="PRU00023"/>
    </source>
</evidence>
<keyword evidence="3" id="KW-1185">Reference proteome</keyword>
<dbReference type="PROSITE" id="PS50088">
    <property type="entry name" value="ANK_REPEAT"/>
    <property type="match status" value="1"/>
</dbReference>
<gene>
    <name evidence="2" type="ORF">SO802_008110</name>
</gene>
<reference evidence="2 3" key="1">
    <citation type="submission" date="2024-01" db="EMBL/GenBank/DDBJ databases">
        <title>A telomere-to-telomere, gap-free genome of sweet tea (Lithocarpus litseifolius).</title>
        <authorList>
            <person name="Zhou J."/>
        </authorList>
    </citation>
    <scope>NUCLEOTIDE SEQUENCE [LARGE SCALE GENOMIC DNA]</scope>
    <source>
        <strain evidence="2">Zhou-2022a</strain>
        <tissue evidence="2">Leaf</tissue>
    </source>
</reference>
<organism evidence="2 3">
    <name type="scientific">Lithocarpus litseifolius</name>
    <dbReference type="NCBI Taxonomy" id="425828"/>
    <lineage>
        <taxon>Eukaryota</taxon>
        <taxon>Viridiplantae</taxon>
        <taxon>Streptophyta</taxon>
        <taxon>Embryophyta</taxon>
        <taxon>Tracheophyta</taxon>
        <taxon>Spermatophyta</taxon>
        <taxon>Magnoliopsida</taxon>
        <taxon>eudicotyledons</taxon>
        <taxon>Gunneridae</taxon>
        <taxon>Pentapetalae</taxon>
        <taxon>rosids</taxon>
        <taxon>fabids</taxon>
        <taxon>Fagales</taxon>
        <taxon>Fagaceae</taxon>
        <taxon>Lithocarpus</taxon>
    </lineage>
</organism>
<dbReference type="EMBL" id="JAZDWU010000003">
    <property type="protein sequence ID" value="KAL0006608.1"/>
    <property type="molecule type" value="Genomic_DNA"/>
</dbReference>
<dbReference type="PROSITE" id="PS50297">
    <property type="entry name" value="ANK_REP_REGION"/>
    <property type="match status" value="1"/>
</dbReference>
<protein>
    <submittedName>
        <fullName evidence="2">Uncharacterized protein</fullName>
    </submittedName>
</protein>
<name>A0AAW2DAD5_9ROSI</name>
<dbReference type="Gene3D" id="1.25.40.20">
    <property type="entry name" value="Ankyrin repeat-containing domain"/>
    <property type="match status" value="1"/>
</dbReference>
<evidence type="ECO:0000313" key="2">
    <source>
        <dbReference type="EMBL" id="KAL0006608.1"/>
    </source>
</evidence>
<proteinExistence type="predicted"/>
<dbReference type="SUPFAM" id="SSF48403">
    <property type="entry name" value="Ankyrin repeat"/>
    <property type="match status" value="1"/>
</dbReference>
<dbReference type="PANTHER" id="PTHR24128:SF24">
    <property type="entry name" value="ANKYRIN REPEAT PROTEIN"/>
    <property type="match status" value="1"/>
</dbReference>
<accession>A0AAW2DAD5</accession>
<dbReference type="Pfam" id="PF12796">
    <property type="entry name" value="Ank_2"/>
    <property type="match status" value="1"/>
</dbReference>
<dbReference type="AlphaFoldDB" id="A0AAW2DAD5"/>
<dbReference type="PANTHER" id="PTHR24128">
    <property type="entry name" value="HOMEOBOX PROTEIN WARIAI"/>
    <property type="match status" value="1"/>
</dbReference>
<dbReference type="InterPro" id="IPR002110">
    <property type="entry name" value="Ankyrin_rpt"/>
</dbReference>